<reference evidence="1" key="1">
    <citation type="submission" date="2018-05" db="EMBL/GenBank/DDBJ databases">
        <authorList>
            <person name="Lanie J.A."/>
            <person name="Ng W.-L."/>
            <person name="Kazmierczak K.M."/>
            <person name="Andrzejewski T.M."/>
            <person name="Davidsen T.M."/>
            <person name="Wayne K.J."/>
            <person name="Tettelin H."/>
            <person name="Glass J.I."/>
            <person name="Rusch D."/>
            <person name="Podicherti R."/>
            <person name="Tsui H.-C.T."/>
            <person name="Winkler M.E."/>
        </authorList>
    </citation>
    <scope>NUCLEOTIDE SEQUENCE</scope>
</reference>
<dbReference type="AlphaFoldDB" id="A0A382H262"/>
<evidence type="ECO:0000313" key="1">
    <source>
        <dbReference type="EMBL" id="SVB81225.1"/>
    </source>
</evidence>
<gene>
    <name evidence="1" type="ORF">METZ01_LOCUS234079</name>
</gene>
<name>A0A382H262_9ZZZZ</name>
<sequence>MGDSKGGTDGGRIPGQYEGYTIQRVDEIDSQWSPQSAILARIRNLKIVAAKPGMPIYQTIFPQLPKDYNNYQIQAEGNHEMLEALQELSTRYEHIALYCEDLVCHIKLDDERGEKKNSLIPGDNSSLKLIYVPTSEIEEAVSYSREHSGEFWGDVMKFDFCNLDRVCYAYQFPSEPRILDNQEHRLFGRVYATWFCWDRRFAYSDEEKEIVSNNRERRRSGFNSEWYDEYMKRS</sequence>
<dbReference type="EMBL" id="UINC01058681">
    <property type="protein sequence ID" value="SVB81225.1"/>
    <property type="molecule type" value="Genomic_DNA"/>
</dbReference>
<organism evidence="1">
    <name type="scientific">marine metagenome</name>
    <dbReference type="NCBI Taxonomy" id="408172"/>
    <lineage>
        <taxon>unclassified sequences</taxon>
        <taxon>metagenomes</taxon>
        <taxon>ecological metagenomes</taxon>
    </lineage>
</organism>
<accession>A0A382H262</accession>
<proteinExistence type="predicted"/>
<protein>
    <submittedName>
        <fullName evidence="1">Uncharacterized protein</fullName>
    </submittedName>
</protein>